<feature type="transmembrane region" description="Helical" evidence="2">
    <location>
        <begin position="30"/>
        <end position="49"/>
    </location>
</feature>
<dbReference type="Proteomes" id="UP000054477">
    <property type="component" value="Unassembled WGS sequence"/>
</dbReference>
<keyword evidence="2" id="KW-0812">Transmembrane</keyword>
<proteinExistence type="predicted"/>
<organism evidence="3 4">
    <name type="scientific">Laccaria amethystina LaAM-08-1</name>
    <dbReference type="NCBI Taxonomy" id="1095629"/>
    <lineage>
        <taxon>Eukaryota</taxon>
        <taxon>Fungi</taxon>
        <taxon>Dikarya</taxon>
        <taxon>Basidiomycota</taxon>
        <taxon>Agaricomycotina</taxon>
        <taxon>Agaricomycetes</taxon>
        <taxon>Agaricomycetidae</taxon>
        <taxon>Agaricales</taxon>
        <taxon>Agaricineae</taxon>
        <taxon>Hydnangiaceae</taxon>
        <taxon>Laccaria</taxon>
    </lineage>
</organism>
<evidence type="ECO:0000313" key="4">
    <source>
        <dbReference type="Proteomes" id="UP000054477"/>
    </source>
</evidence>
<name>A0A0C9WHB9_9AGAR</name>
<dbReference type="AlphaFoldDB" id="A0A0C9WHB9"/>
<gene>
    <name evidence="3" type="ORF">K443DRAFT_14834</name>
</gene>
<feature type="compositionally biased region" description="Polar residues" evidence="1">
    <location>
        <begin position="85"/>
        <end position="102"/>
    </location>
</feature>
<keyword evidence="2" id="KW-0472">Membrane</keyword>
<keyword evidence="2" id="KW-1133">Transmembrane helix</keyword>
<protein>
    <submittedName>
        <fullName evidence="3">Uncharacterized protein</fullName>
    </submittedName>
</protein>
<evidence type="ECO:0000256" key="2">
    <source>
        <dbReference type="SAM" id="Phobius"/>
    </source>
</evidence>
<reference evidence="4" key="2">
    <citation type="submission" date="2015-01" db="EMBL/GenBank/DDBJ databases">
        <title>Evolutionary Origins and Diversification of the Mycorrhizal Mutualists.</title>
        <authorList>
            <consortium name="DOE Joint Genome Institute"/>
            <consortium name="Mycorrhizal Genomics Consortium"/>
            <person name="Kohler A."/>
            <person name="Kuo A."/>
            <person name="Nagy L.G."/>
            <person name="Floudas D."/>
            <person name="Copeland A."/>
            <person name="Barry K.W."/>
            <person name="Cichocki N."/>
            <person name="Veneault-Fourrey C."/>
            <person name="LaButti K."/>
            <person name="Lindquist E.A."/>
            <person name="Lipzen A."/>
            <person name="Lundell T."/>
            <person name="Morin E."/>
            <person name="Murat C."/>
            <person name="Riley R."/>
            <person name="Ohm R."/>
            <person name="Sun H."/>
            <person name="Tunlid A."/>
            <person name="Henrissat B."/>
            <person name="Grigoriev I.V."/>
            <person name="Hibbett D.S."/>
            <person name="Martin F."/>
        </authorList>
    </citation>
    <scope>NUCLEOTIDE SEQUENCE [LARGE SCALE GENOMIC DNA]</scope>
    <source>
        <strain evidence="4">LaAM-08-1</strain>
    </source>
</reference>
<feature type="compositionally biased region" description="Low complexity" evidence="1">
    <location>
        <begin position="135"/>
        <end position="149"/>
    </location>
</feature>
<keyword evidence="4" id="KW-1185">Reference proteome</keyword>
<dbReference type="OrthoDB" id="2984492at2759"/>
<evidence type="ECO:0000256" key="1">
    <source>
        <dbReference type="SAM" id="MobiDB-lite"/>
    </source>
</evidence>
<dbReference type="HOGENOM" id="CLU_1151946_0_0_1"/>
<feature type="region of interest" description="Disordered" evidence="1">
    <location>
        <begin position="83"/>
        <end position="149"/>
    </location>
</feature>
<dbReference type="EMBL" id="KN839084">
    <property type="protein sequence ID" value="KIJ90924.1"/>
    <property type="molecule type" value="Genomic_DNA"/>
</dbReference>
<sequence>MPHQMHPKAAPPVAKPLVTRSNPPPTHGPIVLTGTLSFLFLIYIINFILKFLEACLDYATYTTATACKPGHCIAFRPTANPAAESMQQEPTHTMPQCRSASNAAGAPTPQPGLCEPSSESTTPESTKITAEVHSAKASSTPSAATHTETPAAPAIVNSAIAATAASCKMPSASKTPRSLCKIEWCKNVGGSNSEFVAYWKSLKGMEEEKRFIDASAETTIQLTSGRLTHTAKKPGRFLEKV</sequence>
<evidence type="ECO:0000313" key="3">
    <source>
        <dbReference type="EMBL" id="KIJ90924.1"/>
    </source>
</evidence>
<feature type="compositionally biased region" description="Low complexity" evidence="1">
    <location>
        <begin position="115"/>
        <end position="126"/>
    </location>
</feature>
<accession>A0A0C9WHB9</accession>
<feature type="region of interest" description="Disordered" evidence="1">
    <location>
        <begin position="1"/>
        <end position="21"/>
    </location>
</feature>
<reference evidence="3 4" key="1">
    <citation type="submission" date="2014-04" db="EMBL/GenBank/DDBJ databases">
        <authorList>
            <consortium name="DOE Joint Genome Institute"/>
            <person name="Kuo A."/>
            <person name="Kohler A."/>
            <person name="Nagy L.G."/>
            <person name="Floudas D."/>
            <person name="Copeland A."/>
            <person name="Barry K.W."/>
            <person name="Cichocki N."/>
            <person name="Veneault-Fourrey C."/>
            <person name="LaButti K."/>
            <person name="Lindquist E.A."/>
            <person name="Lipzen A."/>
            <person name="Lundell T."/>
            <person name="Morin E."/>
            <person name="Murat C."/>
            <person name="Sun H."/>
            <person name="Tunlid A."/>
            <person name="Henrissat B."/>
            <person name="Grigoriev I.V."/>
            <person name="Hibbett D.S."/>
            <person name="Martin F."/>
            <person name="Nordberg H.P."/>
            <person name="Cantor M.N."/>
            <person name="Hua S.X."/>
        </authorList>
    </citation>
    <scope>NUCLEOTIDE SEQUENCE [LARGE SCALE GENOMIC DNA]</scope>
    <source>
        <strain evidence="3 4">LaAM-08-1</strain>
    </source>
</reference>